<reference evidence="1" key="1">
    <citation type="submission" date="2023-07" db="EMBL/GenBank/DDBJ databases">
        <authorList>
            <person name="Kim M.K."/>
        </authorList>
    </citation>
    <scope>NUCLEOTIDE SEQUENCE</scope>
    <source>
        <strain evidence="1">M29</strain>
    </source>
</reference>
<accession>A0ABT9AJN4</accession>
<dbReference type="RefSeq" id="WP_305013884.1">
    <property type="nucleotide sequence ID" value="NZ_JAUQSX010000015.1"/>
</dbReference>
<dbReference type="EMBL" id="JAUQSX010000015">
    <property type="protein sequence ID" value="MDO7849216.1"/>
    <property type="molecule type" value="Genomic_DNA"/>
</dbReference>
<protein>
    <submittedName>
        <fullName evidence="1">Uncharacterized protein</fullName>
    </submittedName>
</protein>
<sequence length="155" mass="17727">MSSEQPYEIELVRCKGDDWHESMLATITGLTKKEIRRKLPAEMQKPGGWRGSWFPRAARLLGFSTTDKFRKWDAGTPWPCIMRVQVPDAWGWKGKWWALVYNQGLVYCVNAHQYVPSIPGVCPLAEWQAMYPGCRVTSMLQIWMSTSSSLAGAER</sequence>
<evidence type="ECO:0000313" key="1">
    <source>
        <dbReference type="EMBL" id="MDO7849216.1"/>
    </source>
</evidence>
<proteinExistence type="predicted"/>
<dbReference type="Proteomes" id="UP001167796">
    <property type="component" value="Unassembled WGS sequence"/>
</dbReference>
<gene>
    <name evidence="1" type="ORF">Q5H92_22825</name>
</gene>
<evidence type="ECO:0000313" key="2">
    <source>
        <dbReference type="Proteomes" id="UP001167796"/>
    </source>
</evidence>
<organism evidence="1 2">
    <name type="scientific">Hymenobacter mellowenesis</name>
    <dbReference type="NCBI Taxonomy" id="3063995"/>
    <lineage>
        <taxon>Bacteria</taxon>
        <taxon>Pseudomonadati</taxon>
        <taxon>Bacteroidota</taxon>
        <taxon>Cytophagia</taxon>
        <taxon>Cytophagales</taxon>
        <taxon>Hymenobacteraceae</taxon>
        <taxon>Hymenobacter</taxon>
    </lineage>
</organism>
<comment type="caution">
    <text evidence="1">The sequence shown here is derived from an EMBL/GenBank/DDBJ whole genome shotgun (WGS) entry which is preliminary data.</text>
</comment>
<keyword evidence="2" id="KW-1185">Reference proteome</keyword>
<name>A0ABT9AJN4_9BACT</name>